<keyword evidence="1" id="KW-0175">Coiled coil</keyword>
<organism evidence="3 4">
    <name type="scientific">Simkania negevensis (strain ATCC VR-1471 / DSM 27360 / Z)</name>
    <dbReference type="NCBI Taxonomy" id="331113"/>
    <lineage>
        <taxon>Bacteria</taxon>
        <taxon>Pseudomonadati</taxon>
        <taxon>Chlamydiota</taxon>
        <taxon>Chlamydiia</taxon>
        <taxon>Parachlamydiales</taxon>
        <taxon>Simkaniaceae</taxon>
        <taxon>Simkania</taxon>
    </lineage>
</organism>
<protein>
    <submittedName>
        <fullName evidence="3">Uncharacterized protein</fullName>
    </submittedName>
</protein>
<feature type="coiled-coil region" evidence="1">
    <location>
        <begin position="593"/>
        <end position="627"/>
    </location>
</feature>
<keyword evidence="2" id="KW-0812">Transmembrane</keyword>
<evidence type="ECO:0000313" key="3">
    <source>
        <dbReference type="EMBL" id="CCB88109.1"/>
    </source>
</evidence>
<dbReference type="HOGENOM" id="CLU_303443_0_0_0"/>
<sequence length="985" mass="113252">MSPFKERENTFVLLSDILKCFARNWGKIALITAVFFSLGFWVALNQKVRFKVLGRFKEAHADQVSTRAWFVQNLLSQVGVSAASQSCHLLKSFQLMATVVEDLGLQASVITETPWKKRLCTMRENWNAERKVLLEDPDIFVFRNVKYDKNVKKKYRLVFQSLSEFEIFHPSIKSALVKGELGVPISFDNITLTIEKVPQNLKLHHLYPLEIEAKMSILGALSDQLEVEMNLKDATIYELCLPYRDRELGIKIVNELMVTYQRHLRNEASQMSGEQIAYLEKRKDELCGKMDGYLKDHVSYLKENLGMQGFLNLSQRLHHVSMRKQKFLDEKKALDSDLIRLGDFERETELAMSGEIRALQNEKNGLLKQRDSLNLGFAFRKNQKMKRLHPPYAPQEDVFFNVQDKLSKLDTETEKIALAEKGETGVLKSLFPSLMTTRSEISDARLKEKFHLSAINKVDSIAASELKKIRLLKSSLEEELMSSNQLMEGIEPEDYASYLKQQHRLVSLQEHILKERLFYPLEEQDTYKGIDLATARTLYRDYVNERDEQEAKVLKLQFSKEHMDDPDFEYISLVQILPDGVSQQLARSVGETAQTMRDTRHLTERDLERMERRLQKDQENLKRHIDQTIELIRLQTALTEERLTSVQLIILDLLNQEISLLDQQIEDQVKVQKKTLEFEKTLVQNELQKLENELSMVPDQWLKEHQLELSSEMNLSMLESMVKMVESKNVEHNLIQIQSKPIDPAYALLTPKPPHLKLFALVGTLIGFLIGCSWALILDFSKGFPLTLKNLKLQGRLVCGAFKRRRVYQHLDEVTDSSLQVLRNLAEALRIHQKGCVFSLLSGNGSNYARPLAELLGKEEKNVLLIDFQSFSKNTPGLFAYLKGEEKNVMVKKNGGVDVVLFGSNETASLELLKRPLFQKFLTEKKNQYDVVVLQSATLPGTAEGRFFMTISDCLAVTIDAESNEHLNPYYAWEAEGKTLAFVAN</sequence>
<feature type="transmembrane region" description="Helical" evidence="2">
    <location>
        <begin position="758"/>
        <end position="777"/>
    </location>
</feature>
<dbReference type="eggNOG" id="COG3206">
    <property type="taxonomic scope" value="Bacteria"/>
</dbReference>
<dbReference type="Gene3D" id="3.40.50.300">
    <property type="entry name" value="P-loop containing nucleotide triphosphate hydrolases"/>
    <property type="match status" value="1"/>
</dbReference>
<dbReference type="InterPro" id="IPR050445">
    <property type="entry name" value="Bact_polysacc_biosynth/exp"/>
</dbReference>
<name>F8L5W7_SIMNZ</name>
<dbReference type="OrthoDB" id="22142at2"/>
<dbReference type="InterPro" id="IPR027417">
    <property type="entry name" value="P-loop_NTPase"/>
</dbReference>
<evidence type="ECO:0000313" key="4">
    <source>
        <dbReference type="Proteomes" id="UP000000496"/>
    </source>
</evidence>
<dbReference type="AlphaFoldDB" id="F8L5W7"/>
<gene>
    <name evidence="3" type="ordered locus">SNE_A02320</name>
</gene>
<evidence type="ECO:0000256" key="2">
    <source>
        <dbReference type="SAM" id="Phobius"/>
    </source>
</evidence>
<dbReference type="EMBL" id="FR872582">
    <property type="protein sequence ID" value="CCB88109.1"/>
    <property type="molecule type" value="Genomic_DNA"/>
</dbReference>
<accession>F8L5W7</accession>
<evidence type="ECO:0000256" key="1">
    <source>
        <dbReference type="SAM" id="Coils"/>
    </source>
</evidence>
<keyword evidence="4" id="KW-1185">Reference proteome</keyword>
<proteinExistence type="predicted"/>
<keyword evidence="2" id="KW-0472">Membrane</keyword>
<dbReference type="PANTHER" id="PTHR32309">
    <property type="entry name" value="TYROSINE-PROTEIN KINASE"/>
    <property type="match status" value="1"/>
</dbReference>
<dbReference type="KEGG" id="sng:SNE_A02320"/>
<dbReference type="PANTHER" id="PTHR32309:SF31">
    <property type="entry name" value="CAPSULAR EXOPOLYSACCHARIDE FAMILY"/>
    <property type="match status" value="1"/>
</dbReference>
<dbReference type="STRING" id="331113.SNE_A02320"/>
<reference key="1">
    <citation type="journal article" date="2011" name="Mol. Biol. Evol.">
        <title>Unity in variety -- the pan-genome of the Chlamydiae.</title>
        <authorList>
            <person name="Collingro A."/>
            <person name="Tischler P."/>
            <person name="Weinmaier T."/>
            <person name="Penz T."/>
            <person name="Heinz E."/>
            <person name="Brunham R.C."/>
            <person name="Read T.D."/>
            <person name="Bavoil P.M."/>
            <person name="Sachse K."/>
            <person name="Kahane S."/>
            <person name="Friedman M.G."/>
            <person name="Rattei T."/>
            <person name="Myers G.S.A."/>
            <person name="Horn M."/>
        </authorList>
    </citation>
    <scope>NUCLEOTIDE SEQUENCE</scope>
    <source>
        <strain>Z</strain>
    </source>
</reference>
<dbReference type="RefSeq" id="WP_013942576.1">
    <property type="nucleotide sequence ID" value="NC_015713.1"/>
</dbReference>
<keyword evidence="2" id="KW-1133">Transmembrane helix</keyword>
<feature type="transmembrane region" description="Helical" evidence="2">
    <location>
        <begin position="25"/>
        <end position="44"/>
    </location>
</feature>
<dbReference type="eggNOG" id="COG0489">
    <property type="taxonomic scope" value="Bacteria"/>
</dbReference>
<dbReference type="Proteomes" id="UP000000496">
    <property type="component" value="Chromosome gsn.131"/>
</dbReference>
<reference evidence="3 4" key="2">
    <citation type="journal article" date="2011" name="Mol. Biol. Evol.">
        <title>Unity in variety--the pan-genome of the Chlamydiae.</title>
        <authorList>
            <person name="Collingro A."/>
            <person name="Tischler P."/>
            <person name="Weinmaier T."/>
            <person name="Penz T."/>
            <person name="Heinz E."/>
            <person name="Brunham R.C."/>
            <person name="Read T.D."/>
            <person name="Bavoil P.M."/>
            <person name="Sachse K."/>
            <person name="Kahane S."/>
            <person name="Friedman M.G."/>
            <person name="Rattei T."/>
            <person name="Myers G.S."/>
            <person name="Horn M."/>
        </authorList>
    </citation>
    <scope>NUCLEOTIDE SEQUENCE [LARGE SCALE GENOMIC DNA]</scope>
    <source>
        <strain evidence="4">ATCC VR-1471 / Z</strain>
    </source>
</reference>